<evidence type="ECO:0000313" key="2">
    <source>
        <dbReference type="EMBL" id="KAJ1111120.1"/>
    </source>
</evidence>
<feature type="region of interest" description="Disordered" evidence="1">
    <location>
        <begin position="122"/>
        <end position="149"/>
    </location>
</feature>
<reference evidence="2" key="1">
    <citation type="journal article" date="2022" name="bioRxiv">
        <title>Sequencing and chromosome-scale assembly of the giantPleurodeles waltlgenome.</title>
        <authorList>
            <person name="Brown T."/>
            <person name="Elewa A."/>
            <person name="Iarovenko S."/>
            <person name="Subramanian E."/>
            <person name="Araus A.J."/>
            <person name="Petzold A."/>
            <person name="Susuki M."/>
            <person name="Suzuki K.-i.T."/>
            <person name="Hayashi T."/>
            <person name="Toyoda A."/>
            <person name="Oliveira C."/>
            <person name="Osipova E."/>
            <person name="Leigh N.D."/>
            <person name="Simon A."/>
            <person name="Yun M.H."/>
        </authorList>
    </citation>
    <scope>NUCLEOTIDE SEQUENCE</scope>
    <source>
        <strain evidence="2">20211129_DDA</strain>
        <tissue evidence="2">Liver</tissue>
    </source>
</reference>
<feature type="region of interest" description="Disordered" evidence="1">
    <location>
        <begin position="167"/>
        <end position="196"/>
    </location>
</feature>
<organism evidence="2 3">
    <name type="scientific">Pleurodeles waltl</name>
    <name type="common">Iberian ribbed newt</name>
    <dbReference type="NCBI Taxonomy" id="8319"/>
    <lineage>
        <taxon>Eukaryota</taxon>
        <taxon>Metazoa</taxon>
        <taxon>Chordata</taxon>
        <taxon>Craniata</taxon>
        <taxon>Vertebrata</taxon>
        <taxon>Euteleostomi</taxon>
        <taxon>Amphibia</taxon>
        <taxon>Batrachia</taxon>
        <taxon>Caudata</taxon>
        <taxon>Salamandroidea</taxon>
        <taxon>Salamandridae</taxon>
        <taxon>Pleurodelinae</taxon>
        <taxon>Pleurodeles</taxon>
    </lineage>
</organism>
<gene>
    <name evidence="2" type="ORF">NDU88_008458</name>
</gene>
<dbReference type="Proteomes" id="UP001066276">
    <property type="component" value="Chromosome 9"/>
</dbReference>
<protein>
    <submittedName>
        <fullName evidence="2">Uncharacterized protein</fullName>
    </submittedName>
</protein>
<comment type="caution">
    <text evidence="2">The sequence shown here is derived from an EMBL/GenBank/DDBJ whole genome shotgun (WGS) entry which is preliminary data.</text>
</comment>
<dbReference type="AlphaFoldDB" id="A0AAV7N531"/>
<dbReference type="EMBL" id="JANPWB010000013">
    <property type="protein sequence ID" value="KAJ1111120.1"/>
    <property type="molecule type" value="Genomic_DNA"/>
</dbReference>
<evidence type="ECO:0000313" key="3">
    <source>
        <dbReference type="Proteomes" id="UP001066276"/>
    </source>
</evidence>
<proteinExistence type="predicted"/>
<sequence length="196" mass="21849">MAWAYFCWRDGGGLVIASFSLAVGVADFCCCRVFGGLPVAGQNDRGGLPRPRWCYGGLLTGGLCPDDLILKIRTPYIWINFEMFIFTKDEYHPFTGSLHSEEEEQLEDNFQVLTLASGRKERPDLETASLQWQPEAESGENGAEQLEEEQSLRHLWGRLALKKTVGTAPFAVTQSRRHRKGRNRSTPGDDSGGLLP</sequence>
<accession>A0AAV7N531</accession>
<keyword evidence="3" id="KW-1185">Reference proteome</keyword>
<name>A0AAV7N531_PLEWA</name>
<evidence type="ECO:0000256" key="1">
    <source>
        <dbReference type="SAM" id="MobiDB-lite"/>
    </source>
</evidence>